<dbReference type="EMBL" id="JAEHOC010000086">
    <property type="protein sequence ID" value="KAG2423094.1"/>
    <property type="molecule type" value="Genomic_DNA"/>
</dbReference>
<feature type="region of interest" description="Disordered" evidence="4">
    <location>
        <begin position="1815"/>
        <end position="1853"/>
    </location>
</feature>
<feature type="compositionally biased region" description="Low complexity" evidence="4">
    <location>
        <begin position="228"/>
        <end position="239"/>
    </location>
</feature>
<feature type="region of interest" description="Disordered" evidence="4">
    <location>
        <begin position="423"/>
        <end position="472"/>
    </location>
</feature>
<feature type="region of interest" description="Disordered" evidence="4">
    <location>
        <begin position="976"/>
        <end position="1024"/>
    </location>
</feature>
<feature type="compositionally biased region" description="Low complexity" evidence="4">
    <location>
        <begin position="1824"/>
        <end position="1853"/>
    </location>
</feature>
<feature type="domain" description="CRM" evidence="5">
    <location>
        <begin position="333"/>
        <end position="434"/>
    </location>
</feature>
<feature type="compositionally biased region" description="Basic and acidic residues" evidence="4">
    <location>
        <begin position="160"/>
        <end position="169"/>
    </location>
</feature>
<feature type="region of interest" description="Disordered" evidence="4">
    <location>
        <begin position="142"/>
        <end position="176"/>
    </location>
</feature>
<dbReference type="OrthoDB" id="551389at2759"/>
<dbReference type="PANTHER" id="PTHR13037">
    <property type="entry name" value="FORMIN"/>
    <property type="match status" value="1"/>
</dbReference>
<feature type="region of interest" description="Disordered" evidence="4">
    <location>
        <begin position="510"/>
        <end position="575"/>
    </location>
</feature>
<feature type="compositionally biased region" description="Low complexity" evidence="4">
    <location>
        <begin position="142"/>
        <end position="154"/>
    </location>
</feature>
<dbReference type="PANTHER" id="PTHR13037:SF24">
    <property type="entry name" value="POLYCOMB PROTEIN PCL-RELATED"/>
    <property type="match status" value="1"/>
</dbReference>
<evidence type="ECO:0000256" key="2">
    <source>
        <dbReference type="ARBA" id="ARBA00022884"/>
    </source>
</evidence>
<sequence length="1853" mass="182895">MSAPANRLCAWATSCSRGAIAARASEQLLDAVNGVSSIGSSSALDPSPGQASALASASLTAGGRGHASGLLGNLRVSPGEPSTTPASSSGRSGHVAWIASPWPLVPLSSAAAPAQRGAAAAVVGLPHTLACTWPRHFSSPSTAAAAAGATGARSSSRRKGGSDGSRDDVASSAPDRLPAAVDFKDLAAALGRAGGAGGGGSKSLADAGADPDAFNFVQVGRPLRMRLSQPEQQQAPASQGTGLGQQHQSAEGGGGSRQERRRQRWQQQEGLAALQPGLGSAGAEPAFHGSSTSSSSADDEEGAANAVDTVGASAEAGELERIPLLHPTQRQQTPLHPRAAAELWRAAEALAGSGRLVRVAVGRQGLTRGVLAQAGELLEVHELVRMYLLPTCGLEVGFVGWVAEAALDCVTLRTKGRTVTLYRERGLPRPPASFKQSPEGEPLPTGLGSSGGPDSGGSSSRGGSSGSGAEAETVAAGPAAAGAGGGLSRRVRAADASGASWMGAGLLSSSRAPASAHGVGNRSSPLWSEPQELLRGGRWPRGDPRARSRSASGRPCGQPVWEEDEEQHQEAAAGDEADVAAEKGLIGCAVDGATLSTTSVSMSQSPRMAAAPSLLSYLMRAPGQQQQESVAAAAQRPLPPAARPPCPRSQSLTGPSAARRLLSLFGAGGIGGGVGAAGGSGGAGGSFGRRTGGAAAAAAAAVAKLRPRRCGSEGTNDAGSHRASVETVVDPGLDGVADMSGLAAIKAAVKPTPTPAPAPAPGLVSGTSPLLLPSSPPPQRWGREQQQAPGRPLPPGADAMAGLDELFEGLESLQPQPRCCSGGAGGGGAGRCGGRLARRHANMVVLTGTFEGQDVIVKVSSDAAPGPAGAAAAAAAAPADGGAADGAMLAATATAARLAAAGHPHLAPVLALRVTIVDFTTGAALAAEAAAEAAEAAAVTPVSLPARAAPPAVHRASMVGPATPQLQIEPRVVPAEGAPGEAADSDEEPDPLAPTGGRSQQLSTQLQPLEARAPSSISGGGGGGGFGSSFVVDAVQPYRPFGSQQRHHVRNQPPHGEATAATVGTAAATNRHPDHLQPHPFVNANGPWGRAGRPLRQSLELPSRLGVGGGLTHGCAGTVVSAAAAAAALRRQSVSARALAPQPSLFGRASAANARDSSAALAAAVTGVPGIEVAAPPPPPSRGRGAHPCSLWSPAAGRPAVVATRGLHSAPAVAGTHPSSAQAEAARRLYPLLAGLRLRPGARLTVVVTERSELGSLAAVACSPSTPFAPRAGWSAYRAQRALLATALEVAAALAALHAAGAAHGSLQPSNVLLFLTATAKGAATAIDPRGFTAKLADVGTASSSAHVLQPAPPAAHMLFQAPEVLSPPPPPPQPPPLQAPPLQPPPPPLSALPTPTPISSGVQYRRGATGAAAPAATAGGAGDGGTDGGVGSGRPAAPAAAAGSYSLDSPAGVLLGTFARQQQQQQQKPRCYRQVSYGGGFVAAAGAAGGAVAGAAAAAAAAPTASYAADLAPAGAAAAVAEELPGLSSSPGPAGSGSAGGARSRLEAMLLGFLSNASSPSSSQAAVAHVTAATATAAAAGAAGGSTAGATAAGTAAVAAAAAAAASGSSPSSLAASAPGACSAGGGPQAPATSGLRNFLSKGSSRFRHAAIAATATAASGEMGGGRSAGGSLVVDGDVISGAAAASAGAVPPVSLPPPLLSLMIRQANQRRQQQARQQQDVDEQQLAAARAADVWAFGLLLYTAAVGHLPFQGQHLVQTLVRVAGEGLKPGWPGGPHEHLRQLYGACTARQPGDRPSMTSVWSELKELERAVRQRSRRRQQARQQVQQQAGQRPVQQQLQQGRSVASAGRD</sequence>
<keyword evidence="1" id="KW-0945">Host-virus interaction</keyword>
<feature type="region of interest" description="Disordered" evidence="4">
    <location>
        <begin position="1363"/>
        <end position="1444"/>
    </location>
</feature>
<dbReference type="PROSITE" id="PS51295">
    <property type="entry name" value="CRM"/>
    <property type="match status" value="1"/>
</dbReference>
<dbReference type="Gene3D" id="1.10.510.10">
    <property type="entry name" value="Transferase(Phosphotransferase) domain 1"/>
    <property type="match status" value="2"/>
</dbReference>
<dbReference type="Gene3D" id="3.30.110.60">
    <property type="entry name" value="YhbY-like"/>
    <property type="match status" value="1"/>
</dbReference>
<feature type="region of interest" description="Disordered" evidence="4">
    <location>
        <begin position="70"/>
        <end position="93"/>
    </location>
</feature>
<protein>
    <recommendedName>
        <fullName evidence="5">CRM domain-containing protein</fullName>
    </recommendedName>
</protein>
<organism evidence="6 7">
    <name type="scientific">Chlamydomonas incerta</name>
    <dbReference type="NCBI Taxonomy" id="51695"/>
    <lineage>
        <taxon>Eukaryota</taxon>
        <taxon>Viridiplantae</taxon>
        <taxon>Chlorophyta</taxon>
        <taxon>core chlorophytes</taxon>
        <taxon>Chlorophyceae</taxon>
        <taxon>CS clade</taxon>
        <taxon>Chlamydomonadales</taxon>
        <taxon>Chlamydomonadaceae</taxon>
        <taxon>Chlamydomonas</taxon>
    </lineage>
</organism>
<evidence type="ECO:0000256" key="3">
    <source>
        <dbReference type="PROSITE-ProRule" id="PRU00626"/>
    </source>
</evidence>
<feature type="region of interest" description="Disordered" evidence="4">
    <location>
        <begin position="1617"/>
        <end position="1638"/>
    </location>
</feature>
<feature type="compositionally biased region" description="Acidic residues" evidence="4">
    <location>
        <begin position="561"/>
        <end position="575"/>
    </location>
</feature>
<feature type="region of interest" description="Disordered" evidence="4">
    <location>
        <begin position="753"/>
        <end position="795"/>
    </location>
</feature>
<feature type="compositionally biased region" description="Low complexity" evidence="4">
    <location>
        <begin position="1434"/>
        <end position="1443"/>
    </location>
</feature>
<dbReference type="GO" id="GO:0003723">
    <property type="term" value="F:RNA binding"/>
    <property type="evidence" value="ECO:0007669"/>
    <property type="project" value="UniProtKB-UniRule"/>
</dbReference>
<evidence type="ECO:0000256" key="1">
    <source>
        <dbReference type="ARBA" id="ARBA00022581"/>
    </source>
</evidence>
<comment type="caution">
    <text evidence="6">The sequence shown here is derived from an EMBL/GenBank/DDBJ whole genome shotgun (WGS) entry which is preliminary data.</text>
</comment>
<feature type="compositionally biased region" description="Polar residues" evidence="4">
    <location>
        <begin position="997"/>
        <end position="1007"/>
    </location>
</feature>
<dbReference type="SUPFAM" id="SSF75471">
    <property type="entry name" value="YhbY-like"/>
    <property type="match status" value="1"/>
</dbReference>
<feature type="compositionally biased region" description="Pro residues" evidence="4">
    <location>
        <begin position="1366"/>
        <end position="1397"/>
    </location>
</feature>
<gene>
    <name evidence="6" type="ORF">HXX76_002319</name>
</gene>
<feature type="compositionally biased region" description="Gly residues" evidence="4">
    <location>
        <begin position="1420"/>
        <end position="1433"/>
    </location>
</feature>
<proteinExistence type="predicted"/>
<feature type="compositionally biased region" description="Low complexity" evidence="4">
    <location>
        <begin position="626"/>
        <end position="636"/>
    </location>
</feature>
<dbReference type="InterPro" id="IPR035920">
    <property type="entry name" value="YhbY-like_sf"/>
</dbReference>
<feature type="compositionally biased region" description="Low complexity" evidence="4">
    <location>
        <begin position="1408"/>
        <end position="1419"/>
    </location>
</feature>
<dbReference type="SUPFAM" id="SSF56112">
    <property type="entry name" value="Protein kinase-like (PK-like)"/>
    <property type="match status" value="2"/>
</dbReference>
<dbReference type="InterPro" id="IPR001890">
    <property type="entry name" value="RNA-binding_CRM"/>
</dbReference>
<accession>A0A835SIM8</accession>
<keyword evidence="2 3" id="KW-0694">RNA-binding</keyword>
<feature type="region of interest" description="Disordered" evidence="4">
    <location>
        <begin position="227"/>
        <end position="305"/>
    </location>
</feature>
<evidence type="ECO:0000313" key="6">
    <source>
        <dbReference type="EMBL" id="KAG2423094.1"/>
    </source>
</evidence>
<evidence type="ECO:0000256" key="4">
    <source>
        <dbReference type="SAM" id="MobiDB-lite"/>
    </source>
</evidence>
<keyword evidence="7" id="KW-1185">Reference proteome</keyword>
<feature type="compositionally biased region" description="Pro residues" evidence="4">
    <location>
        <begin position="637"/>
        <end position="647"/>
    </location>
</feature>
<name>A0A835SIM8_CHLIN</name>
<feature type="region of interest" description="Disordered" evidence="4">
    <location>
        <begin position="626"/>
        <end position="654"/>
    </location>
</feature>
<reference evidence="6" key="1">
    <citation type="journal article" date="2020" name="bioRxiv">
        <title>Comparative genomics of Chlamydomonas.</title>
        <authorList>
            <person name="Craig R.J."/>
            <person name="Hasan A.R."/>
            <person name="Ness R.W."/>
            <person name="Keightley P.D."/>
        </authorList>
    </citation>
    <scope>NUCLEOTIDE SEQUENCE</scope>
    <source>
        <strain evidence="6">SAG 7.73</strain>
    </source>
</reference>
<evidence type="ECO:0000259" key="5">
    <source>
        <dbReference type="PROSITE" id="PS51295"/>
    </source>
</evidence>
<feature type="compositionally biased region" description="Gly residues" evidence="4">
    <location>
        <begin position="448"/>
        <end position="466"/>
    </location>
</feature>
<evidence type="ECO:0000313" key="7">
    <source>
        <dbReference type="Proteomes" id="UP000650467"/>
    </source>
</evidence>
<dbReference type="InterPro" id="IPR011009">
    <property type="entry name" value="Kinase-like_dom_sf"/>
</dbReference>
<feature type="compositionally biased region" description="Polar residues" evidence="4">
    <location>
        <begin position="80"/>
        <end position="91"/>
    </location>
</feature>
<dbReference type="Proteomes" id="UP000650467">
    <property type="component" value="Unassembled WGS sequence"/>
</dbReference>
<feature type="region of interest" description="Disordered" evidence="4">
    <location>
        <begin position="703"/>
        <end position="725"/>
    </location>
</feature>
<feature type="region of interest" description="Disordered" evidence="4">
    <location>
        <begin position="1042"/>
        <end position="1062"/>
    </location>
</feature>